<evidence type="ECO:0000256" key="1">
    <source>
        <dbReference type="ARBA" id="ARBA00022679"/>
    </source>
</evidence>
<dbReference type="Pfam" id="PF13439">
    <property type="entry name" value="Glyco_transf_4"/>
    <property type="match status" value="1"/>
</dbReference>
<evidence type="ECO:0000259" key="3">
    <source>
        <dbReference type="Pfam" id="PF13439"/>
    </source>
</evidence>
<sequence length="399" mass="46738">MKVVLVSEFFYPYKTSTQKILTELAEDFVEYGLEVDVLTTKNAYREEKQDLRKYEIYRGINIKRVFSTEGNRDSKIGRLLNYITFTTSVFFNLLFKKNYDKILFVSNPPLVPFIGYLIKKLRGKNYIYLVHDIYPDVAEKLGVIKKGSIISKVMNYMNKKIYTNAERIIALGKDMKSVIVDKGVDEEKIEIVTNWADSRVNYEKEVDKNFYKKYRLENKFNILYTGNISKVHAIDTIVEVAKILKNEEDIMFTFVGDGNRKQDLIKLKEKEDLRNIQLENYMFGEEYNNLLNCANLFITTLQQGIEGLGVPSKTYTYMSVAKPLIAIMSENSEIGSMVNQYNLGKQFNNKEYHKIAEFILELKNSNELYNEISKNVRNKFLNEYERKKVTNKFYKVINS</sequence>
<evidence type="ECO:0000313" key="5">
    <source>
        <dbReference type="Proteomes" id="UP001291306"/>
    </source>
</evidence>
<dbReference type="AlphaFoldDB" id="A0AAW9I2Q4"/>
<dbReference type="GO" id="GO:0016757">
    <property type="term" value="F:glycosyltransferase activity"/>
    <property type="evidence" value="ECO:0007669"/>
    <property type="project" value="InterPro"/>
</dbReference>
<feature type="domain" description="Glycosyl transferase family 1" evidence="2">
    <location>
        <begin position="213"/>
        <end position="378"/>
    </location>
</feature>
<protein>
    <submittedName>
        <fullName evidence="4">Glycosyltransferase</fullName>
    </submittedName>
</protein>
<dbReference type="GO" id="GO:0009103">
    <property type="term" value="P:lipopolysaccharide biosynthetic process"/>
    <property type="evidence" value="ECO:0007669"/>
    <property type="project" value="TreeGrafter"/>
</dbReference>
<dbReference type="Pfam" id="PF00534">
    <property type="entry name" value="Glycos_transf_1"/>
    <property type="match status" value="1"/>
</dbReference>
<comment type="caution">
    <text evidence="4">The sequence shown here is derived from an EMBL/GenBank/DDBJ whole genome shotgun (WGS) entry which is preliminary data.</text>
</comment>
<dbReference type="PANTHER" id="PTHR46401:SF2">
    <property type="entry name" value="GLYCOSYLTRANSFERASE WBBK-RELATED"/>
    <property type="match status" value="1"/>
</dbReference>
<evidence type="ECO:0000259" key="2">
    <source>
        <dbReference type="Pfam" id="PF00534"/>
    </source>
</evidence>
<keyword evidence="1" id="KW-0808">Transferase</keyword>
<dbReference type="CDD" id="cd03794">
    <property type="entry name" value="GT4_WbuB-like"/>
    <property type="match status" value="1"/>
</dbReference>
<dbReference type="InterPro" id="IPR001296">
    <property type="entry name" value="Glyco_trans_1"/>
</dbReference>
<dbReference type="Proteomes" id="UP001291306">
    <property type="component" value="Unassembled WGS sequence"/>
</dbReference>
<dbReference type="SUPFAM" id="SSF53756">
    <property type="entry name" value="UDP-Glycosyltransferase/glycogen phosphorylase"/>
    <property type="match status" value="1"/>
</dbReference>
<dbReference type="EMBL" id="WNVC01000017">
    <property type="protein sequence ID" value="MDZ4998775.1"/>
    <property type="molecule type" value="Genomic_DNA"/>
</dbReference>
<feature type="domain" description="Glycosyltransferase subfamily 4-like N-terminal" evidence="3">
    <location>
        <begin position="21"/>
        <end position="197"/>
    </location>
</feature>
<reference evidence="4" key="1">
    <citation type="submission" date="2019-11" db="EMBL/GenBank/DDBJ databases">
        <title>Characterization of Clostridium perfringens isolates from swine manure treated agricultural soils.</title>
        <authorList>
            <person name="Wushke S.T."/>
        </authorList>
    </citation>
    <scope>NUCLEOTIDE SEQUENCE</scope>
    <source>
        <strain evidence="4">X26</strain>
    </source>
</reference>
<dbReference type="PANTHER" id="PTHR46401">
    <property type="entry name" value="GLYCOSYLTRANSFERASE WBBK-RELATED"/>
    <property type="match status" value="1"/>
</dbReference>
<name>A0AAW9I2Q4_CLOPF</name>
<dbReference type="InterPro" id="IPR028098">
    <property type="entry name" value="Glyco_trans_4-like_N"/>
</dbReference>
<organism evidence="4 5">
    <name type="scientific">Clostridium perfringens</name>
    <dbReference type="NCBI Taxonomy" id="1502"/>
    <lineage>
        <taxon>Bacteria</taxon>
        <taxon>Bacillati</taxon>
        <taxon>Bacillota</taxon>
        <taxon>Clostridia</taxon>
        <taxon>Eubacteriales</taxon>
        <taxon>Clostridiaceae</taxon>
        <taxon>Clostridium</taxon>
    </lineage>
</organism>
<accession>A0AAW9I2Q4</accession>
<dbReference type="Gene3D" id="3.40.50.2000">
    <property type="entry name" value="Glycogen Phosphorylase B"/>
    <property type="match status" value="2"/>
</dbReference>
<gene>
    <name evidence="4" type="ORF">GNF79_06605</name>
</gene>
<proteinExistence type="predicted"/>
<evidence type="ECO:0000313" key="4">
    <source>
        <dbReference type="EMBL" id="MDZ4998775.1"/>
    </source>
</evidence>
<dbReference type="RefSeq" id="WP_280558422.1">
    <property type="nucleotide sequence ID" value="NZ_MUBX01000008.1"/>
</dbReference>